<organism evidence="1">
    <name type="scientific">Panicum hallii</name>
    <dbReference type="NCBI Taxonomy" id="206008"/>
    <lineage>
        <taxon>Eukaryota</taxon>
        <taxon>Viridiplantae</taxon>
        <taxon>Streptophyta</taxon>
        <taxon>Embryophyta</taxon>
        <taxon>Tracheophyta</taxon>
        <taxon>Spermatophyta</taxon>
        <taxon>Magnoliopsida</taxon>
        <taxon>Liliopsida</taxon>
        <taxon>Poales</taxon>
        <taxon>Poaceae</taxon>
        <taxon>PACMAD clade</taxon>
        <taxon>Panicoideae</taxon>
        <taxon>Panicodae</taxon>
        <taxon>Paniceae</taxon>
        <taxon>Panicinae</taxon>
        <taxon>Panicum</taxon>
        <taxon>Panicum sect. Panicum</taxon>
    </lineage>
</organism>
<name>A0A2T8IKJ1_9POAL</name>
<protein>
    <submittedName>
        <fullName evidence="1">Uncharacterized protein</fullName>
    </submittedName>
</protein>
<dbReference type="Gramene" id="PVH38179">
    <property type="protein sequence ID" value="PVH38179"/>
    <property type="gene ID" value="PAHAL_5G194400"/>
</dbReference>
<dbReference type="EMBL" id="CM008050">
    <property type="protein sequence ID" value="PVH38179.1"/>
    <property type="molecule type" value="Genomic_DNA"/>
</dbReference>
<reference evidence="1" key="1">
    <citation type="submission" date="2018-04" db="EMBL/GenBank/DDBJ databases">
        <title>WGS assembly of Panicum hallii.</title>
        <authorList>
            <person name="Lovell J."/>
            <person name="Jenkins J."/>
            <person name="Lowry D."/>
            <person name="Mamidi S."/>
            <person name="Sreedasyam A."/>
            <person name="Weng X."/>
            <person name="Barry K."/>
            <person name="Bonette J."/>
            <person name="Campitelli B."/>
            <person name="Daum C."/>
            <person name="Gordon S."/>
            <person name="Gould B."/>
            <person name="Lipzen A."/>
            <person name="Macqueen A."/>
            <person name="Palacio-Mejia J."/>
            <person name="Plott C."/>
            <person name="Shakirov E."/>
            <person name="Shu S."/>
            <person name="Yoshinaga Y."/>
            <person name="Zane M."/>
            <person name="Rokhsar D."/>
            <person name="Grimwood J."/>
            <person name="Schmutz J."/>
            <person name="Juenger T."/>
        </authorList>
    </citation>
    <scope>NUCLEOTIDE SEQUENCE [LARGE SCALE GENOMIC DNA]</scope>
    <source>
        <strain evidence="1">FIL2</strain>
    </source>
</reference>
<sequence>MAMEAGVSKQCRAGNISAWRLEALGPQDYMGEAMVHGRSTSSIVRD</sequence>
<dbReference type="Proteomes" id="UP000243499">
    <property type="component" value="Chromosome 5"/>
</dbReference>
<gene>
    <name evidence="1" type="ORF">PAHAL_5G194400</name>
</gene>
<dbReference type="AlphaFoldDB" id="A0A2T8IKJ1"/>
<proteinExistence type="predicted"/>
<accession>A0A2T8IKJ1</accession>
<evidence type="ECO:0000313" key="1">
    <source>
        <dbReference type="EMBL" id="PVH38179.1"/>
    </source>
</evidence>